<feature type="domain" description="F-box" evidence="5">
    <location>
        <begin position="217"/>
        <end position="265"/>
    </location>
</feature>
<keyword evidence="3" id="KW-0833">Ubl conjugation pathway</keyword>
<dbReference type="InterPro" id="IPR040394">
    <property type="entry name" value="FBX25/32"/>
</dbReference>
<dbReference type="PROSITE" id="PS50181">
    <property type="entry name" value="FBOX"/>
    <property type="match status" value="1"/>
</dbReference>
<keyword evidence="6" id="KW-1185">Reference proteome</keyword>
<accession>A0A1I7XGU6</accession>
<evidence type="ECO:0000256" key="1">
    <source>
        <dbReference type="ARBA" id="ARBA00004123"/>
    </source>
</evidence>
<dbReference type="SUPFAM" id="SSF81383">
    <property type="entry name" value="F-box domain"/>
    <property type="match status" value="1"/>
</dbReference>
<evidence type="ECO:0000259" key="5">
    <source>
        <dbReference type="PROSITE" id="PS50181"/>
    </source>
</evidence>
<sequence>MPFMGRDWRAPGETWVRTPHTNGWERCKLRPIQICSEAIPIPGSLESEICHTNSSTSLLSLDSGRSSSISDDSTSEIDESWIPHCFVKSKSKEFIGCTSMSEAFHRLDLARAVSDVRRFNYICKVVQILVHEKLQNLSATARKSLLGILTAIVLRTSEEDVHLSTARDLVQQFGAALEGHVCGSPQLVSRHQHTAHGLLEVITDRQPRTAVDAEEQSTTFLDLPTEILSLVLRRLPDDRSLLETAKAHDALQALIDGEGRLWQSLCEFHFQPYQIQQKKTTEKTWRQTFFDLKRYFGVREVYADLVHICCHCKALFWKSLGHPCVREDSAPSVRVTPGQFVDMLIYL</sequence>
<dbReference type="PANTHER" id="PTHR13123">
    <property type="entry name" value="LD30288P"/>
    <property type="match status" value="1"/>
</dbReference>
<protein>
    <submittedName>
        <fullName evidence="7">F-box domain-containing protein</fullName>
    </submittedName>
</protein>
<dbReference type="WBParaSite" id="Hba_16977">
    <property type="protein sequence ID" value="Hba_16977"/>
    <property type="gene ID" value="Hba_16977"/>
</dbReference>
<evidence type="ECO:0000256" key="2">
    <source>
        <dbReference type="ARBA" id="ARBA00004906"/>
    </source>
</evidence>
<dbReference type="PANTHER" id="PTHR13123:SF7">
    <property type="entry name" value="LD30288P"/>
    <property type="match status" value="1"/>
</dbReference>
<dbReference type="Proteomes" id="UP000095283">
    <property type="component" value="Unplaced"/>
</dbReference>
<dbReference type="AlphaFoldDB" id="A0A1I7XGU6"/>
<evidence type="ECO:0000256" key="3">
    <source>
        <dbReference type="ARBA" id="ARBA00022786"/>
    </source>
</evidence>
<dbReference type="GO" id="GO:0005737">
    <property type="term" value="C:cytoplasm"/>
    <property type="evidence" value="ECO:0007669"/>
    <property type="project" value="TreeGrafter"/>
</dbReference>
<evidence type="ECO:0000256" key="4">
    <source>
        <dbReference type="ARBA" id="ARBA00023242"/>
    </source>
</evidence>
<dbReference type="InterPro" id="IPR036047">
    <property type="entry name" value="F-box-like_dom_sf"/>
</dbReference>
<dbReference type="GO" id="GO:0016567">
    <property type="term" value="P:protein ubiquitination"/>
    <property type="evidence" value="ECO:0007669"/>
    <property type="project" value="UniProtKB-UniPathway"/>
</dbReference>
<proteinExistence type="predicted"/>
<comment type="subcellular location">
    <subcellularLocation>
        <location evidence="1">Nucleus</location>
    </subcellularLocation>
</comment>
<reference evidence="7" key="1">
    <citation type="submission" date="2016-11" db="UniProtKB">
        <authorList>
            <consortium name="WormBaseParasite"/>
        </authorList>
    </citation>
    <scope>IDENTIFICATION</scope>
</reference>
<dbReference type="GO" id="GO:0005634">
    <property type="term" value="C:nucleus"/>
    <property type="evidence" value="ECO:0007669"/>
    <property type="project" value="UniProtKB-SubCell"/>
</dbReference>
<dbReference type="InterPro" id="IPR001810">
    <property type="entry name" value="F-box_dom"/>
</dbReference>
<comment type="pathway">
    <text evidence="2">Protein modification; protein ubiquitination.</text>
</comment>
<organism evidence="6 7">
    <name type="scientific">Heterorhabditis bacteriophora</name>
    <name type="common">Entomopathogenic nematode worm</name>
    <dbReference type="NCBI Taxonomy" id="37862"/>
    <lineage>
        <taxon>Eukaryota</taxon>
        <taxon>Metazoa</taxon>
        <taxon>Ecdysozoa</taxon>
        <taxon>Nematoda</taxon>
        <taxon>Chromadorea</taxon>
        <taxon>Rhabditida</taxon>
        <taxon>Rhabditina</taxon>
        <taxon>Rhabditomorpha</taxon>
        <taxon>Strongyloidea</taxon>
        <taxon>Heterorhabditidae</taxon>
        <taxon>Heterorhabditis</taxon>
    </lineage>
</organism>
<evidence type="ECO:0000313" key="6">
    <source>
        <dbReference type="Proteomes" id="UP000095283"/>
    </source>
</evidence>
<evidence type="ECO:0000313" key="7">
    <source>
        <dbReference type="WBParaSite" id="Hba_16977"/>
    </source>
</evidence>
<keyword evidence="4" id="KW-0539">Nucleus</keyword>
<dbReference type="UniPathway" id="UPA00143"/>
<dbReference type="GO" id="GO:0019005">
    <property type="term" value="C:SCF ubiquitin ligase complex"/>
    <property type="evidence" value="ECO:0007669"/>
    <property type="project" value="TreeGrafter"/>
</dbReference>
<name>A0A1I7XGU6_HETBA</name>